<organism evidence="7 8">
    <name type="scientific">Limnohabitans planktonicus II-D5</name>
    <dbReference type="NCBI Taxonomy" id="1293045"/>
    <lineage>
        <taxon>Bacteria</taxon>
        <taxon>Pseudomonadati</taxon>
        <taxon>Pseudomonadota</taxon>
        <taxon>Betaproteobacteria</taxon>
        <taxon>Burkholderiales</taxon>
        <taxon>Comamonadaceae</taxon>
        <taxon>Limnohabitans</taxon>
    </lineage>
</organism>
<dbReference type="GO" id="GO:0005315">
    <property type="term" value="F:phosphate transmembrane transporter activity"/>
    <property type="evidence" value="ECO:0007669"/>
    <property type="project" value="InterPro"/>
</dbReference>
<feature type="transmembrane region" description="Helical" evidence="6">
    <location>
        <begin position="48"/>
        <end position="72"/>
    </location>
</feature>
<dbReference type="STRING" id="1293045.H663_13815"/>
<dbReference type="EMBL" id="LFYT02000010">
    <property type="protein sequence ID" value="PVE42811.1"/>
    <property type="molecule type" value="Genomic_DNA"/>
</dbReference>
<evidence type="ECO:0000256" key="6">
    <source>
        <dbReference type="SAM" id="Phobius"/>
    </source>
</evidence>
<feature type="transmembrane region" description="Helical" evidence="6">
    <location>
        <begin position="112"/>
        <end position="135"/>
    </location>
</feature>
<sequence>METVQAALWVVTLLVALALIFDFMNGFHDAANSIATVVSTGVLKPGQAVVFAAFFNFIAIFVFHLSVAATVGKGIVQPGVVDTHVVFGALVGAITWNVITWYYGIPSSSSHALIGGIVGAVIAKAGAGALISTGILKTVTFIFVSPLLGFLLGSLMMVGVAHLFRRARPSKVDKWFRRLQLVSAGAYSLGHGGNDAQKTIGIIWLLLIATGYATTADASPPGWVIVSCYLAIGLGTMFGGWRIVKTMGQKITKLKPVGGFCAETGGAMTLFLATTLGIPVSTTHTITGAIVGVGSTQRASAVRWGVAGNIVWAWVLTIPASAFVAALAYWVSFQIFD</sequence>
<keyword evidence="8" id="KW-1185">Reference proteome</keyword>
<dbReference type="RefSeq" id="WP_053174062.1">
    <property type="nucleotide sequence ID" value="NZ_LFYT02000010.1"/>
</dbReference>
<keyword evidence="5 6" id="KW-0472">Membrane</keyword>
<dbReference type="GO" id="GO:0016020">
    <property type="term" value="C:membrane"/>
    <property type="evidence" value="ECO:0007669"/>
    <property type="project" value="UniProtKB-SubCell"/>
</dbReference>
<gene>
    <name evidence="7" type="ORF">H663_009880</name>
</gene>
<feature type="transmembrane region" description="Helical" evidence="6">
    <location>
        <begin position="199"/>
        <end position="216"/>
    </location>
</feature>
<evidence type="ECO:0000313" key="8">
    <source>
        <dbReference type="Proteomes" id="UP000037507"/>
    </source>
</evidence>
<feature type="transmembrane region" description="Helical" evidence="6">
    <location>
        <begin position="311"/>
        <end position="331"/>
    </location>
</feature>
<dbReference type="GO" id="GO:0035435">
    <property type="term" value="P:phosphate ion transmembrane transport"/>
    <property type="evidence" value="ECO:0007669"/>
    <property type="project" value="TreeGrafter"/>
</dbReference>
<feature type="transmembrane region" description="Helical" evidence="6">
    <location>
        <begin position="265"/>
        <end position="291"/>
    </location>
</feature>
<accession>A0A2T7UDY5</accession>
<comment type="caution">
    <text evidence="7">The sequence shown here is derived from an EMBL/GenBank/DDBJ whole genome shotgun (WGS) entry which is preliminary data.</text>
</comment>
<dbReference type="PANTHER" id="PTHR11101:SF80">
    <property type="entry name" value="PHOSPHATE TRANSPORTER"/>
    <property type="match status" value="1"/>
</dbReference>
<feature type="transmembrane region" description="Helical" evidence="6">
    <location>
        <begin position="141"/>
        <end position="164"/>
    </location>
</feature>
<evidence type="ECO:0000256" key="2">
    <source>
        <dbReference type="ARBA" id="ARBA00022448"/>
    </source>
</evidence>
<dbReference type="OrthoDB" id="9779554at2"/>
<evidence type="ECO:0000256" key="1">
    <source>
        <dbReference type="ARBA" id="ARBA00004141"/>
    </source>
</evidence>
<comment type="subcellular location">
    <subcellularLocation>
        <location evidence="1">Membrane</location>
        <topology evidence="1">Multi-pass membrane protein</topology>
    </subcellularLocation>
</comment>
<evidence type="ECO:0000313" key="7">
    <source>
        <dbReference type="EMBL" id="PVE42811.1"/>
    </source>
</evidence>
<reference evidence="7" key="1">
    <citation type="submission" date="2017-04" db="EMBL/GenBank/DDBJ databases">
        <title>Unexpected and diverse lifestyles within the genus Limnohabitans.</title>
        <authorList>
            <person name="Kasalicky V."/>
            <person name="Mehrshad M."/>
            <person name="Andrei S.-A."/>
            <person name="Salcher M."/>
            <person name="Kratochvilova H."/>
            <person name="Simek K."/>
            <person name="Ghai R."/>
        </authorList>
    </citation>
    <scope>NUCLEOTIDE SEQUENCE [LARGE SCALE GENOMIC DNA]</scope>
    <source>
        <strain evidence="7">II-D5</strain>
    </source>
</reference>
<feature type="transmembrane region" description="Helical" evidence="6">
    <location>
        <begin position="6"/>
        <end position="27"/>
    </location>
</feature>
<name>A0A2T7UDY5_9BURK</name>
<evidence type="ECO:0000256" key="5">
    <source>
        <dbReference type="ARBA" id="ARBA00023136"/>
    </source>
</evidence>
<proteinExistence type="predicted"/>
<feature type="transmembrane region" description="Helical" evidence="6">
    <location>
        <begin position="84"/>
        <end position="105"/>
    </location>
</feature>
<evidence type="ECO:0000256" key="4">
    <source>
        <dbReference type="ARBA" id="ARBA00022989"/>
    </source>
</evidence>
<protein>
    <submittedName>
        <fullName evidence="7">Inorganic phosphate transporter</fullName>
    </submittedName>
</protein>
<keyword evidence="3 6" id="KW-0812">Transmembrane</keyword>
<feature type="transmembrane region" description="Helical" evidence="6">
    <location>
        <begin position="222"/>
        <end position="244"/>
    </location>
</feature>
<evidence type="ECO:0000256" key="3">
    <source>
        <dbReference type="ARBA" id="ARBA00022692"/>
    </source>
</evidence>
<dbReference type="InterPro" id="IPR001204">
    <property type="entry name" value="Phos_transporter"/>
</dbReference>
<dbReference type="Pfam" id="PF01384">
    <property type="entry name" value="PHO4"/>
    <property type="match status" value="2"/>
</dbReference>
<keyword evidence="2" id="KW-0813">Transport</keyword>
<keyword evidence="4 6" id="KW-1133">Transmembrane helix</keyword>
<dbReference type="Proteomes" id="UP000037507">
    <property type="component" value="Unassembled WGS sequence"/>
</dbReference>
<dbReference type="PANTHER" id="PTHR11101">
    <property type="entry name" value="PHOSPHATE TRANSPORTER"/>
    <property type="match status" value="1"/>
</dbReference>
<dbReference type="AlphaFoldDB" id="A0A2T7UDY5"/>